<accession>A0AAD8URE2</accession>
<protein>
    <submittedName>
        <fullName evidence="1">Uncharacterized protein</fullName>
    </submittedName>
</protein>
<sequence length="82" mass="9301">MVAFPKLKIQRLPLILIVTTRFKGWAICFASHLEKFYHTKNTNYKLKTSALVIIACTSVTANEGTLVGIWKEHQTSHDIDAK</sequence>
<gene>
    <name evidence="1" type="ORF">BDZ83DRAFT_616018</name>
</gene>
<dbReference type="EMBL" id="JAHMHS010000032">
    <property type="protein sequence ID" value="KAK1726484.1"/>
    <property type="molecule type" value="Genomic_DNA"/>
</dbReference>
<dbReference type="GeneID" id="85391840"/>
<keyword evidence="2" id="KW-1185">Reference proteome</keyword>
<evidence type="ECO:0000313" key="1">
    <source>
        <dbReference type="EMBL" id="KAK1726484.1"/>
    </source>
</evidence>
<dbReference type="RefSeq" id="XP_060366539.1">
    <property type="nucleotide sequence ID" value="XM_060507941.1"/>
</dbReference>
<name>A0AAD8URE2_GLOAC</name>
<proteinExistence type="predicted"/>
<organism evidence="1 2">
    <name type="scientific">Glomerella acutata</name>
    <name type="common">Colletotrichum acutatum</name>
    <dbReference type="NCBI Taxonomy" id="27357"/>
    <lineage>
        <taxon>Eukaryota</taxon>
        <taxon>Fungi</taxon>
        <taxon>Dikarya</taxon>
        <taxon>Ascomycota</taxon>
        <taxon>Pezizomycotina</taxon>
        <taxon>Sordariomycetes</taxon>
        <taxon>Hypocreomycetidae</taxon>
        <taxon>Glomerellales</taxon>
        <taxon>Glomerellaceae</taxon>
        <taxon>Colletotrichum</taxon>
        <taxon>Colletotrichum acutatum species complex</taxon>
    </lineage>
</organism>
<comment type="caution">
    <text evidence="1">The sequence shown here is derived from an EMBL/GenBank/DDBJ whole genome shotgun (WGS) entry which is preliminary data.</text>
</comment>
<dbReference type="AlphaFoldDB" id="A0AAD8URE2"/>
<dbReference type="Proteomes" id="UP001244207">
    <property type="component" value="Unassembled WGS sequence"/>
</dbReference>
<reference evidence="1" key="1">
    <citation type="submission" date="2021-12" db="EMBL/GenBank/DDBJ databases">
        <title>Comparative genomics, transcriptomics and evolutionary studies reveal genomic signatures of adaptation to plant cell wall in hemibiotrophic fungi.</title>
        <authorList>
            <consortium name="DOE Joint Genome Institute"/>
            <person name="Baroncelli R."/>
            <person name="Diaz J.F."/>
            <person name="Benocci T."/>
            <person name="Peng M."/>
            <person name="Battaglia E."/>
            <person name="Haridas S."/>
            <person name="Andreopoulos W."/>
            <person name="Labutti K."/>
            <person name="Pangilinan J."/>
            <person name="Floch G.L."/>
            <person name="Makela M.R."/>
            <person name="Henrissat B."/>
            <person name="Grigoriev I.V."/>
            <person name="Crouch J.A."/>
            <person name="De Vries R.P."/>
            <person name="Sukno S.A."/>
            <person name="Thon M.R."/>
        </authorList>
    </citation>
    <scope>NUCLEOTIDE SEQUENCE</scope>
    <source>
        <strain evidence="1">CBS 112980</strain>
    </source>
</reference>
<evidence type="ECO:0000313" key="2">
    <source>
        <dbReference type="Proteomes" id="UP001244207"/>
    </source>
</evidence>